<reference evidence="2" key="1">
    <citation type="submission" date="2020-02" db="EMBL/GenBank/DDBJ databases">
        <authorList>
            <person name="Meier V. D."/>
        </authorList>
    </citation>
    <scope>NUCLEOTIDE SEQUENCE</scope>
    <source>
        <strain evidence="2">AVDCRST_MAG85</strain>
    </source>
</reference>
<dbReference type="AlphaFoldDB" id="A0A6J4U3J6"/>
<dbReference type="EMBL" id="CADCVT010000488">
    <property type="protein sequence ID" value="CAA9537782.1"/>
    <property type="molecule type" value="Genomic_DNA"/>
</dbReference>
<keyword evidence="1" id="KW-0812">Transmembrane</keyword>
<proteinExistence type="predicted"/>
<protein>
    <submittedName>
        <fullName evidence="2">Uncharacterized protein</fullName>
    </submittedName>
</protein>
<evidence type="ECO:0000313" key="2">
    <source>
        <dbReference type="EMBL" id="CAA9537782.1"/>
    </source>
</evidence>
<feature type="transmembrane region" description="Helical" evidence="1">
    <location>
        <begin position="21"/>
        <end position="43"/>
    </location>
</feature>
<evidence type="ECO:0000256" key="1">
    <source>
        <dbReference type="SAM" id="Phobius"/>
    </source>
</evidence>
<keyword evidence="1" id="KW-1133">Transmembrane helix</keyword>
<accession>A0A6J4U3J6</accession>
<sequence length="72" mass="7593">MANLERRGGSRPTRSQRAQRAYQLTLATGGLAVVGVVLFVLGLIGVGSAFLGVVVLALAALCFFLLRRTMGM</sequence>
<organism evidence="2">
    <name type="scientific">uncultured Solirubrobacteraceae bacterium</name>
    <dbReference type="NCBI Taxonomy" id="1162706"/>
    <lineage>
        <taxon>Bacteria</taxon>
        <taxon>Bacillati</taxon>
        <taxon>Actinomycetota</taxon>
        <taxon>Thermoleophilia</taxon>
        <taxon>Solirubrobacterales</taxon>
        <taxon>Solirubrobacteraceae</taxon>
        <taxon>environmental samples</taxon>
    </lineage>
</organism>
<feature type="transmembrane region" description="Helical" evidence="1">
    <location>
        <begin position="49"/>
        <end position="66"/>
    </location>
</feature>
<keyword evidence="1" id="KW-0472">Membrane</keyword>
<name>A0A6J4U3J6_9ACTN</name>
<gene>
    <name evidence="2" type="ORF">AVDCRST_MAG85-4298</name>
</gene>